<dbReference type="SUPFAM" id="SSF52172">
    <property type="entry name" value="CheY-like"/>
    <property type="match status" value="1"/>
</dbReference>
<dbReference type="HOGENOM" id="CLU_000445_90_10_0"/>
<dbReference type="InterPro" id="IPR011006">
    <property type="entry name" value="CheY-like_superfamily"/>
</dbReference>
<evidence type="ECO:0000256" key="1">
    <source>
        <dbReference type="ARBA" id="ARBA00022553"/>
    </source>
</evidence>
<dbReference type="Proteomes" id="UP000000323">
    <property type="component" value="Chromosome 2"/>
</dbReference>
<accession>D1CI66</accession>
<dbReference type="InterPro" id="IPR000792">
    <property type="entry name" value="Tscrpt_reg_LuxR_C"/>
</dbReference>
<dbReference type="CDD" id="cd06170">
    <property type="entry name" value="LuxR_C_like"/>
    <property type="match status" value="1"/>
</dbReference>
<dbReference type="InterPro" id="IPR039420">
    <property type="entry name" value="WalR-like"/>
</dbReference>
<dbReference type="SMART" id="SM00421">
    <property type="entry name" value="HTH_LUXR"/>
    <property type="match status" value="1"/>
</dbReference>
<dbReference type="STRING" id="525904.Tter_2548"/>
<dbReference type="PANTHER" id="PTHR43214:SF43">
    <property type="entry name" value="TWO-COMPONENT RESPONSE REGULATOR"/>
    <property type="match status" value="1"/>
</dbReference>
<dbReference type="OrthoDB" id="9779069at2"/>
<evidence type="ECO:0000256" key="2">
    <source>
        <dbReference type="ARBA" id="ARBA00023125"/>
    </source>
</evidence>
<dbReference type="SUPFAM" id="SSF46894">
    <property type="entry name" value="C-terminal effector domain of the bipartite response regulators"/>
    <property type="match status" value="1"/>
</dbReference>
<keyword evidence="2" id="KW-0238">DNA-binding</keyword>
<gene>
    <name evidence="6" type="ordered locus">Tter_2548</name>
</gene>
<protein>
    <submittedName>
        <fullName evidence="6">Two component transcriptional regulator, LuxR family</fullName>
    </submittedName>
</protein>
<dbReference type="GO" id="GO:0003677">
    <property type="term" value="F:DNA binding"/>
    <property type="evidence" value="ECO:0007669"/>
    <property type="project" value="UniProtKB-KW"/>
</dbReference>
<dbReference type="PRINTS" id="PR00038">
    <property type="entry name" value="HTHLUXR"/>
</dbReference>
<evidence type="ECO:0000313" key="7">
    <source>
        <dbReference type="Proteomes" id="UP000000323"/>
    </source>
</evidence>
<dbReference type="CDD" id="cd17535">
    <property type="entry name" value="REC_NarL-like"/>
    <property type="match status" value="1"/>
</dbReference>
<feature type="domain" description="HTH luxR-type" evidence="4">
    <location>
        <begin position="142"/>
        <end position="208"/>
    </location>
</feature>
<reference evidence="7" key="1">
    <citation type="journal article" date="2010" name="Stand. Genomic Sci.">
        <title>Complete genome sequence of 'Thermobaculum terrenum' type strain (YNP1).</title>
        <authorList>
            <person name="Kiss H."/>
            <person name="Cleland D."/>
            <person name="Lapidus A."/>
            <person name="Lucas S."/>
            <person name="Glavina Del Rio T."/>
            <person name="Nolan M."/>
            <person name="Tice H."/>
            <person name="Han C."/>
            <person name="Goodwin L."/>
            <person name="Pitluck S."/>
            <person name="Liolios K."/>
            <person name="Ivanova N."/>
            <person name="Mavromatis K."/>
            <person name="Ovchinnikova G."/>
            <person name="Pati A."/>
            <person name="Chen A."/>
            <person name="Palaniappan K."/>
            <person name="Land M."/>
            <person name="Hauser L."/>
            <person name="Chang Y."/>
            <person name="Jeffries C."/>
            <person name="Lu M."/>
            <person name="Brettin T."/>
            <person name="Detter J."/>
            <person name="Goker M."/>
            <person name="Tindall B."/>
            <person name="Beck B."/>
            <person name="McDermott T."/>
            <person name="Woyke T."/>
            <person name="Bristow J."/>
            <person name="Eisen J."/>
            <person name="Markowitz V."/>
            <person name="Hugenholtz P."/>
            <person name="Kyrpides N."/>
            <person name="Klenk H."/>
            <person name="Cheng J."/>
        </authorList>
    </citation>
    <scope>NUCLEOTIDE SEQUENCE [LARGE SCALE GENOMIC DNA]</scope>
    <source>
        <strain evidence="7">ATCC BAA-798 / YNP1</strain>
    </source>
</reference>
<dbReference type="AlphaFoldDB" id="D1CI66"/>
<dbReference type="RefSeq" id="WP_012876468.1">
    <property type="nucleotide sequence ID" value="NC_013526.1"/>
</dbReference>
<dbReference type="Gene3D" id="3.40.50.2300">
    <property type="match status" value="1"/>
</dbReference>
<dbReference type="eggNOG" id="COG2197">
    <property type="taxonomic scope" value="Bacteria"/>
</dbReference>
<feature type="modified residue" description="4-aspartylphosphate" evidence="3">
    <location>
        <position position="52"/>
    </location>
</feature>
<dbReference type="EMBL" id="CP001826">
    <property type="protein sequence ID" value="ACZ43437.1"/>
    <property type="molecule type" value="Genomic_DNA"/>
</dbReference>
<dbReference type="InterPro" id="IPR058245">
    <property type="entry name" value="NreC/VraR/RcsB-like_REC"/>
</dbReference>
<dbReference type="InterPro" id="IPR001789">
    <property type="entry name" value="Sig_transdc_resp-reg_receiver"/>
</dbReference>
<proteinExistence type="predicted"/>
<name>D1CI66_THET1</name>
<evidence type="ECO:0000256" key="3">
    <source>
        <dbReference type="PROSITE-ProRule" id="PRU00169"/>
    </source>
</evidence>
<dbReference type="Pfam" id="PF00196">
    <property type="entry name" value="GerE"/>
    <property type="match status" value="1"/>
</dbReference>
<organism evidence="6 7">
    <name type="scientific">Thermobaculum terrenum (strain ATCC BAA-798 / CCMEE 7001 / YNP1)</name>
    <dbReference type="NCBI Taxonomy" id="525904"/>
    <lineage>
        <taxon>Bacteria</taxon>
        <taxon>Bacillati</taxon>
        <taxon>Chloroflexota</taxon>
        <taxon>Chloroflexia</taxon>
        <taxon>Candidatus Thermobaculales</taxon>
        <taxon>Candidatus Thermobaculaceae</taxon>
        <taxon>Thermobaculum</taxon>
    </lineage>
</organism>
<evidence type="ECO:0000259" key="5">
    <source>
        <dbReference type="PROSITE" id="PS50110"/>
    </source>
</evidence>
<dbReference type="GO" id="GO:0000160">
    <property type="term" value="P:phosphorelay signal transduction system"/>
    <property type="evidence" value="ECO:0007669"/>
    <property type="project" value="InterPro"/>
</dbReference>
<dbReference type="GO" id="GO:0006355">
    <property type="term" value="P:regulation of DNA-templated transcription"/>
    <property type="evidence" value="ECO:0007669"/>
    <property type="project" value="InterPro"/>
</dbReference>
<evidence type="ECO:0000259" key="4">
    <source>
        <dbReference type="PROSITE" id="PS50043"/>
    </source>
</evidence>
<dbReference type="InterPro" id="IPR016032">
    <property type="entry name" value="Sig_transdc_resp-reg_C-effctor"/>
</dbReference>
<dbReference type="Pfam" id="PF00072">
    <property type="entry name" value="Response_reg"/>
    <property type="match status" value="1"/>
</dbReference>
<dbReference type="SMART" id="SM00448">
    <property type="entry name" value="REC"/>
    <property type="match status" value="1"/>
</dbReference>
<dbReference type="PROSITE" id="PS50043">
    <property type="entry name" value="HTH_LUXR_2"/>
    <property type="match status" value="1"/>
</dbReference>
<feature type="domain" description="Response regulatory" evidence="5">
    <location>
        <begin position="2"/>
        <end position="117"/>
    </location>
</feature>
<keyword evidence="7" id="KW-1185">Reference proteome</keyword>
<sequence>MRVLIADDHALFRDSLRTLLEARGVEVVGEAETGKEAVELARELRPDVVLMDLKMPGMDGLAATRMISAEMPEVKVVVLTASEDDEDLFEAVKSGALGYMFKDVRSDQFFELLEAASRGEPAFTPGLARKLLREMSKPAGRAEREPEVLTEREQEILELLVQGVTSNKELAERLILSENTVKYHLRNILDKLHLQNRTQVVAYALQHGLVRRRPDGQE</sequence>
<dbReference type="PROSITE" id="PS50110">
    <property type="entry name" value="RESPONSE_REGULATORY"/>
    <property type="match status" value="1"/>
</dbReference>
<dbReference type="PANTHER" id="PTHR43214">
    <property type="entry name" value="TWO-COMPONENT RESPONSE REGULATOR"/>
    <property type="match status" value="1"/>
</dbReference>
<keyword evidence="1 3" id="KW-0597">Phosphoprotein</keyword>
<evidence type="ECO:0000313" key="6">
    <source>
        <dbReference type="EMBL" id="ACZ43437.1"/>
    </source>
</evidence>
<dbReference type="KEGG" id="ttr:Tter_2548"/>